<evidence type="ECO:0000313" key="1">
    <source>
        <dbReference type="EMBL" id="KAK3062100.1"/>
    </source>
</evidence>
<proteinExistence type="predicted"/>
<evidence type="ECO:0000313" key="2">
    <source>
        <dbReference type="Proteomes" id="UP001186974"/>
    </source>
</evidence>
<name>A0ACC3D5P0_9PEZI</name>
<keyword evidence="2" id="KW-1185">Reference proteome</keyword>
<organism evidence="1 2">
    <name type="scientific">Coniosporium uncinatum</name>
    <dbReference type="NCBI Taxonomy" id="93489"/>
    <lineage>
        <taxon>Eukaryota</taxon>
        <taxon>Fungi</taxon>
        <taxon>Dikarya</taxon>
        <taxon>Ascomycota</taxon>
        <taxon>Pezizomycotina</taxon>
        <taxon>Dothideomycetes</taxon>
        <taxon>Dothideomycetes incertae sedis</taxon>
        <taxon>Coniosporium</taxon>
    </lineage>
</organism>
<dbReference type="Proteomes" id="UP001186974">
    <property type="component" value="Unassembled WGS sequence"/>
</dbReference>
<dbReference type="EMBL" id="JAWDJW010007470">
    <property type="protein sequence ID" value="KAK3062100.1"/>
    <property type="molecule type" value="Genomic_DNA"/>
</dbReference>
<accession>A0ACC3D5P0</accession>
<comment type="caution">
    <text evidence="1">The sequence shown here is derived from an EMBL/GenBank/DDBJ whole genome shotgun (WGS) entry which is preliminary data.</text>
</comment>
<protein>
    <submittedName>
        <fullName evidence="1">Uncharacterized protein</fullName>
    </submittedName>
</protein>
<reference evidence="1" key="1">
    <citation type="submission" date="2024-09" db="EMBL/GenBank/DDBJ databases">
        <title>Black Yeasts Isolated from many extreme environments.</title>
        <authorList>
            <person name="Coleine C."/>
            <person name="Stajich J.E."/>
            <person name="Selbmann L."/>
        </authorList>
    </citation>
    <scope>NUCLEOTIDE SEQUENCE</scope>
    <source>
        <strain evidence="1">CCFEE 5737</strain>
    </source>
</reference>
<sequence>MVKRTSSGVRMRAADAPPLGHETFQILVGKKATPFTMHKDLVSNSSLFFKAAINGNWKESEEGIVRLSEDAPETFDIYYKWLYFGKLFVEFEGDTTYTDGKRTSNKLLPRLTTLYQLGDKFQDHRFENAVMDALIDSVTELKAYPVGQARDVYDSLP</sequence>
<gene>
    <name evidence="1" type="ORF">LTS18_004822</name>
</gene>